<proteinExistence type="predicted"/>
<evidence type="ECO:0000313" key="2">
    <source>
        <dbReference type="EMBL" id="MCX3059020.1"/>
    </source>
</evidence>
<gene>
    <name evidence="2" type="ORF">OFY01_04380</name>
</gene>
<organism evidence="2 3">
    <name type="scientific">Streptomyces beihaiensis</name>
    <dbReference type="NCBI Taxonomy" id="2984495"/>
    <lineage>
        <taxon>Bacteria</taxon>
        <taxon>Bacillati</taxon>
        <taxon>Actinomycetota</taxon>
        <taxon>Actinomycetes</taxon>
        <taxon>Kitasatosporales</taxon>
        <taxon>Streptomycetaceae</taxon>
        <taxon>Streptomyces</taxon>
    </lineage>
</organism>
<protein>
    <submittedName>
        <fullName evidence="2">Uncharacterized protein</fullName>
    </submittedName>
</protein>
<evidence type="ECO:0000256" key="1">
    <source>
        <dbReference type="SAM" id="MobiDB-lite"/>
    </source>
</evidence>
<feature type="region of interest" description="Disordered" evidence="1">
    <location>
        <begin position="25"/>
        <end position="50"/>
    </location>
</feature>
<feature type="compositionally biased region" description="Low complexity" evidence="1">
    <location>
        <begin position="39"/>
        <end position="50"/>
    </location>
</feature>
<dbReference type="EMBL" id="JAPHNL010000029">
    <property type="protein sequence ID" value="MCX3059020.1"/>
    <property type="molecule type" value="Genomic_DNA"/>
</dbReference>
<dbReference type="Proteomes" id="UP001163064">
    <property type="component" value="Unassembled WGS sequence"/>
</dbReference>
<keyword evidence="3" id="KW-1185">Reference proteome</keyword>
<accession>A0ABT3TSF6</accession>
<name>A0ABT3TSF6_9ACTN</name>
<comment type="caution">
    <text evidence="2">The sequence shown here is derived from an EMBL/GenBank/DDBJ whole genome shotgun (WGS) entry which is preliminary data.</text>
</comment>
<sequence length="140" mass="14163">MSAHIPCATAVDTYDIRFPTSRNLVPRTEASDGGSTSRSAPADGGTSSATASSCHAAFHAAVAPVKVATAEHVDHLPDHFTAPVVIRDGHDNARAAVGFCAATRARSTAEFTCPDGAFRADGLGARQPPAPTPLANGAAA</sequence>
<dbReference type="RefSeq" id="WP_266596465.1">
    <property type="nucleotide sequence ID" value="NZ_JAPHNL010000029.1"/>
</dbReference>
<evidence type="ECO:0000313" key="3">
    <source>
        <dbReference type="Proteomes" id="UP001163064"/>
    </source>
</evidence>
<reference evidence="2" key="1">
    <citation type="submission" date="2022-10" db="EMBL/GenBank/DDBJ databases">
        <title>Streptomyces beihaiensis sp. nov., a chitin degrading actinobacterium, isolated from shrimp pond soil.</title>
        <authorList>
            <person name="Xie J."/>
            <person name="Shen N."/>
        </authorList>
    </citation>
    <scope>NUCLEOTIDE SEQUENCE</scope>
    <source>
        <strain evidence="2">GXMU-J5</strain>
    </source>
</reference>